<evidence type="ECO:0000313" key="3">
    <source>
        <dbReference type="EMBL" id="KAL3692848.1"/>
    </source>
</evidence>
<evidence type="ECO:0000256" key="1">
    <source>
        <dbReference type="SAM" id="MobiDB-lite"/>
    </source>
</evidence>
<dbReference type="PROSITE" id="PS50994">
    <property type="entry name" value="INTEGRASE"/>
    <property type="match status" value="1"/>
</dbReference>
<feature type="compositionally biased region" description="Basic residues" evidence="1">
    <location>
        <begin position="1"/>
        <end position="12"/>
    </location>
</feature>
<dbReference type="InterPro" id="IPR001584">
    <property type="entry name" value="Integrase_cat-core"/>
</dbReference>
<feature type="region of interest" description="Disordered" evidence="1">
    <location>
        <begin position="1"/>
        <end position="31"/>
    </location>
</feature>
<evidence type="ECO:0000259" key="2">
    <source>
        <dbReference type="PROSITE" id="PS50994"/>
    </source>
</evidence>
<keyword evidence="4" id="KW-1185">Reference proteome</keyword>
<dbReference type="PANTHER" id="PTHR37984:SF5">
    <property type="entry name" value="PROTEIN NYNRIN-LIKE"/>
    <property type="match status" value="1"/>
</dbReference>
<organism evidence="3 4">
    <name type="scientific">Riccia sorocarpa</name>
    <dbReference type="NCBI Taxonomy" id="122646"/>
    <lineage>
        <taxon>Eukaryota</taxon>
        <taxon>Viridiplantae</taxon>
        <taxon>Streptophyta</taxon>
        <taxon>Embryophyta</taxon>
        <taxon>Marchantiophyta</taxon>
        <taxon>Marchantiopsida</taxon>
        <taxon>Marchantiidae</taxon>
        <taxon>Marchantiales</taxon>
        <taxon>Ricciaceae</taxon>
        <taxon>Riccia</taxon>
    </lineage>
</organism>
<feature type="domain" description="Integrase catalytic" evidence="2">
    <location>
        <begin position="278"/>
        <end position="432"/>
    </location>
</feature>
<dbReference type="PANTHER" id="PTHR37984">
    <property type="entry name" value="PROTEIN CBG26694"/>
    <property type="match status" value="1"/>
</dbReference>
<dbReference type="InterPro" id="IPR050951">
    <property type="entry name" value="Retrovirus_Pol_polyprotein"/>
</dbReference>
<comment type="caution">
    <text evidence="3">The sequence shown here is derived from an EMBL/GenBank/DDBJ whole genome shotgun (WGS) entry which is preliminary data.</text>
</comment>
<dbReference type="SUPFAM" id="SSF53098">
    <property type="entry name" value="Ribonuclease H-like"/>
    <property type="match status" value="1"/>
</dbReference>
<dbReference type="InterPro" id="IPR036397">
    <property type="entry name" value="RNaseH_sf"/>
</dbReference>
<dbReference type="InterPro" id="IPR012337">
    <property type="entry name" value="RNaseH-like_sf"/>
</dbReference>
<name>A0ABD3HN55_9MARC</name>
<dbReference type="FunFam" id="1.10.340.70:FF:000001">
    <property type="entry name" value="Retrovirus-related Pol polyprotein from transposon gypsy-like Protein"/>
    <property type="match status" value="1"/>
</dbReference>
<dbReference type="AlphaFoldDB" id="A0ABD3HN55"/>
<dbReference type="Pfam" id="PF17921">
    <property type="entry name" value="Integrase_H2C2"/>
    <property type="match status" value="1"/>
</dbReference>
<dbReference type="Gene3D" id="3.30.420.10">
    <property type="entry name" value="Ribonuclease H-like superfamily/Ribonuclease H"/>
    <property type="match status" value="1"/>
</dbReference>
<dbReference type="Gene3D" id="1.10.340.70">
    <property type="match status" value="1"/>
</dbReference>
<dbReference type="Proteomes" id="UP001633002">
    <property type="component" value="Unassembled WGS sequence"/>
</dbReference>
<protein>
    <recommendedName>
        <fullName evidence="2">Integrase catalytic domain-containing protein</fullName>
    </recommendedName>
</protein>
<reference evidence="3 4" key="1">
    <citation type="submission" date="2024-09" db="EMBL/GenBank/DDBJ databases">
        <title>Chromosome-scale assembly of Riccia sorocarpa.</title>
        <authorList>
            <person name="Paukszto L."/>
        </authorList>
    </citation>
    <scope>NUCLEOTIDE SEQUENCE [LARGE SCALE GENOMIC DNA]</scope>
    <source>
        <strain evidence="3">LP-2024</strain>
        <tissue evidence="3">Aerial parts of the thallus</tissue>
    </source>
</reference>
<accession>A0ABD3HN55</accession>
<proteinExistence type="predicted"/>
<sequence length="437" mass="50717">MGSQSRRHRTINCKRTDQLGQSSRPIAQANEDRLRLRRQRYAEEQAERRAASSSQHVASGSQWGIRRKVIEMVDKLKSLSSESVEYESKILTRFLNHSSIRKALKVESIMSLNEQHIAKLLLANLSNGLQTIKRMHTRDDMIAKRKVQAIVCQTVESNFLDLIRSRMSDDLQAQQWMAQLETDVVVRSLQFRDGLLFFKQCRVYVPAGELRTMVLRENHDCELSCHGGQNRTFQRLQEHFFWPNMKEDVAKYVQTCVTCQKQTVEHKRTAGQIVPLLIPDGPWESISMDFCMDLPESGGFNALWVVVDRFSKQMHLIPCRKTLSSLEAAKLFIQDIFKYHGLPKEIVSDLDVRFVTQFWKGLFQMLGSSYHSQTDGQTERVIRIVEQGLRNYILKDQKDWSEHLDLLEFAYNNTGVHQLALSYLKSFIEVTMHLGRH</sequence>
<evidence type="ECO:0000313" key="4">
    <source>
        <dbReference type="Proteomes" id="UP001633002"/>
    </source>
</evidence>
<gene>
    <name evidence="3" type="ORF">R1sor_006499</name>
</gene>
<dbReference type="InterPro" id="IPR041588">
    <property type="entry name" value="Integrase_H2C2"/>
</dbReference>
<dbReference type="EMBL" id="JBJQOH010000003">
    <property type="protein sequence ID" value="KAL3692848.1"/>
    <property type="molecule type" value="Genomic_DNA"/>
</dbReference>